<feature type="non-terminal residue" evidence="1">
    <location>
        <position position="22"/>
    </location>
</feature>
<name>A0A6J4KAG9_9ACTN</name>
<protein>
    <submittedName>
        <fullName evidence="1">Uncharacterized protein</fullName>
    </submittedName>
</protein>
<reference evidence="1" key="1">
    <citation type="submission" date="2020-02" db="EMBL/GenBank/DDBJ databases">
        <authorList>
            <person name="Meier V. D."/>
        </authorList>
    </citation>
    <scope>NUCLEOTIDE SEQUENCE</scope>
    <source>
        <strain evidence="1">AVDCRST_MAG48</strain>
    </source>
</reference>
<dbReference type="EMBL" id="CADCTS010000171">
    <property type="protein sequence ID" value="CAA9299266.1"/>
    <property type="molecule type" value="Genomic_DNA"/>
</dbReference>
<organism evidence="1">
    <name type="scientific">uncultured Friedmanniella sp</name>
    <dbReference type="NCBI Taxonomy" id="335381"/>
    <lineage>
        <taxon>Bacteria</taxon>
        <taxon>Bacillati</taxon>
        <taxon>Actinomycetota</taxon>
        <taxon>Actinomycetes</taxon>
        <taxon>Propionibacteriales</taxon>
        <taxon>Nocardioidaceae</taxon>
        <taxon>Friedmanniella</taxon>
        <taxon>environmental samples</taxon>
    </lineage>
</organism>
<proteinExistence type="predicted"/>
<accession>A0A6J4KAG9</accession>
<sequence length="22" mass="2256">MPSAFLRRAALTAAVLAGPVGW</sequence>
<evidence type="ECO:0000313" key="1">
    <source>
        <dbReference type="EMBL" id="CAA9299266.1"/>
    </source>
</evidence>
<gene>
    <name evidence="1" type="ORF">AVDCRST_MAG48-1185</name>
</gene>
<dbReference type="AlphaFoldDB" id="A0A6J4KAG9"/>